<feature type="region of interest" description="Disordered" evidence="1">
    <location>
        <begin position="152"/>
        <end position="259"/>
    </location>
</feature>
<evidence type="ECO:0000256" key="1">
    <source>
        <dbReference type="SAM" id="MobiDB-lite"/>
    </source>
</evidence>
<feature type="compositionally biased region" description="Polar residues" evidence="1">
    <location>
        <begin position="27"/>
        <end position="37"/>
    </location>
</feature>
<evidence type="ECO:0000313" key="4">
    <source>
        <dbReference type="EMBL" id="KAK3531515.1"/>
    </source>
</evidence>
<evidence type="ECO:0000259" key="3">
    <source>
        <dbReference type="Pfam" id="PF25787"/>
    </source>
</evidence>
<dbReference type="GO" id="GO:0003723">
    <property type="term" value="F:RNA binding"/>
    <property type="evidence" value="ECO:0007669"/>
    <property type="project" value="InterPro"/>
</dbReference>
<dbReference type="Pfam" id="PF25787">
    <property type="entry name" value="HTH_SB"/>
    <property type="match status" value="1"/>
</dbReference>
<feature type="compositionally biased region" description="Polar residues" evidence="1">
    <location>
        <begin position="63"/>
        <end position="78"/>
    </location>
</feature>
<dbReference type="GO" id="GO:0010494">
    <property type="term" value="C:cytoplasmic stress granule"/>
    <property type="evidence" value="ECO:0007669"/>
    <property type="project" value="TreeGrafter"/>
</dbReference>
<evidence type="ECO:0000259" key="2">
    <source>
        <dbReference type="Pfam" id="PF01498"/>
    </source>
</evidence>
<feature type="compositionally biased region" description="Polar residues" evidence="1">
    <location>
        <begin position="484"/>
        <end position="498"/>
    </location>
</feature>
<dbReference type="PANTHER" id="PTHR28333">
    <property type="entry name" value="NUCLEAR FRAGILE X MENTAL RETARDATION-INTERACTING PROTEIN 2"/>
    <property type="match status" value="1"/>
</dbReference>
<feature type="region of interest" description="Disordered" evidence="1">
    <location>
        <begin position="1"/>
        <end position="133"/>
    </location>
</feature>
<feature type="compositionally biased region" description="Polar residues" evidence="1">
    <location>
        <begin position="182"/>
        <end position="207"/>
    </location>
</feature>
<keyword evidence="5" id="KW-1185">Reference proteome</keyword>
<dbReference type="GO" id="GO:0015074">
    <property type="term" value="P:DNA integration"/>
    <property type="evidence" value="ECO:0007669"/>
    <property type="project" value="InterPro"/>
</dbReference>
<dbReference type="InterPro" id="IPR032747">
    <property type="entry name" value="NUFIP2"/>
</dbReference>
<feature type="compositionally biased region" description="Polar residues" evidence="1">
    <location>
        <begin position="449"/>
        <end position="462"/>
    </location>
</feature>
<dbReference type="Proteomes" id="UP001274896">
    <property type="component" value="Unassembled WGS sequence"/>
</dbReference>
<feature type="domain" description="Transposase Tc1-like" evidence="2">
    <location>
        <begin position="688"/>
        <end position="757"/>
    </location>
</feature>
<feature type="compositionally biased region" description="Basic and acidic residues" evidence="1">
    <location>
        <begin position="16"/>
        <end position="26"/>
    </location>
</feature>
<feature type="domain" description="Sleeping Beauty transposase HTH" evidence="3">
    <location>
        <begin position="618"/>
        <end position="669"/>
    </location>
</feature>
<feature type="compositionally biased region" description="Polar residues" evidence="1">
    <location>
        <begin position="153"/>
        <end position="172"/>
    </location>
</feature>
<accession>A0AAE0QT99</accession>
<dbReference type="PANTHER" id="PTHR28333:SF2">
    <property type="entry name" value="FMR1-INTERACTING PROTEIN NUFIP2"/>
    <property type="match status" value="1"/>
</dbReference>
<dbReference type="Gene3D" id="1.10.10.10">
    <property type="entry name" value="Winged helix-like DNA-binding domain superfamily/Winged helix DNA-binding domain"/>
    <property type="match status" value="1"/>
</dbReference>
<sequence>MAEQPFTGASGIRLSHGADDGPDRSRLSVNDDQSCRQLQDEETQTKKTENGKINGFVVEGEETPTSLDIDSSLHSASHNGDKLLLEADLKPKPSGQPSHSGLKGERKGNNTSRNSMDCKNDKPSELNAHEGKKEALASLNGLVTLNCGPLTNGYPSKSSTDNDGSGSESGYTTPKKRRAQRNGKTLDNVTASSQVKAMQQASKQEPGSATLELADRTSVAQVEISRASSKTDGHSSGLTKTREATTTPPALPTSEVYRKSAGKKFEDKATKTKVAASAKEDSWTLFKQPPVFPVDNSSAKIVPKISYASKVKENLNKAAQTGTEIPAPAPQVHGRPSQVPMSAVKTITSASFSNGDGNTCPLPGPHFSSVSSSSPMPVVSSAGSDHVASSSGSSCNPSTSTSTTTPEPRKPNLFVYPLSASSSSNMQLSLPSGRQSDPPPNQKSLGDIFQNQWGLSFINEPSSGPEGPTCGSTEKDKTGEVSFQGGSTAAVATQTHSAPQRPDQSAFPDKRTSTQSVSKGGNLTLSAASGAIEGSLQSLNPEVDMRKDEPGVSGAIAFCSSSKDIGAELPRKLSLPREQGYTKGLERRASWDFFDLKAAVHKRHLSTTSNSQTPNSTMAKTKELSKDTRNKIVDLHQAGKTESAIGKQLGVKKSTVGAIIRKWKTYKTTDNLPRSGAPRKISPRGVKMITRTVSKNPRTTRGDLVNYLQRAGTKVTKATISNTVRRQGLKSCSARRVPLLKPVHVRARLKFAREHLDDPEAWIGRMSYGQMKPK</sequence>
<dbReference type="GO" id="GO:0003677">
    <property type="term" value="F:DNA binding"/>
    <property type="evidence" value="ECO:0007669"/>
    <property type="project" value="InterPro"/>
</dbReference>
<dbReference type="Pfam" id="PF15293">
    <property type="entry name" value="NUFIP2"/>
    <property type="match status" value="1"/>
</dbReference>
<feature type="region of interest" description="Disordered" evidence="1">
    <location>
        <begin position="355"/>
        <end position="524"/>
    </location>
</feature>
<dbReference type="Pfam" id="PF01498">
    <property type="entry name" value="HTH_Tnp_Tc3_2"/>
    <property type="match status" value="1"/>
</dbReference>
<feature type="compositionally biased region" description="Basic and acidic residues" evidence="1">
    <location>
        <begin position="116"/>
        <end position="133"/>
    </location>
</feature>
<feature type="region of interest" description="Disordered" evidence="1">
    <location>
        <begin position="605"/>
        <end position="624"/>
    </location>
</feature>
<dbReference type="GO" id="GO:0006313">
    <property type="term" value="P:DNA transposition"/>
    <property type="evidence" value="ECO:0007669"/>
    <property type="project" value="InterPro"/>
</dbReference>
<feature type="compositionally biased region" description="Low complexity" evidence="1">
    <location>
        <begin position="418"/>
        <end position="432"/>
    </location>
</feature>
<dbReference type="InterPro" id="IPR036388">
    <property type="entry name" value="WH-like_DNA-bd_sf"/>
</dbReference>
<proteinExistence type="predicted"/>
<gene>
    <name evidence="4" type="ORF">QTP70_023854</name>
</gene>
<reference evidence="4" key="1">
    <citation type="submission" date="2023-06" db="EMBL/GenBank/DDBJ databases">
        <title>Male Hemibagrus guttatus genome.</title>
        <authorList>
            <person name="Bian C."/>
        </authorList>
    </citation>
    <scope>NUCLEOTIDE SEQUENCE</scope>
    <source>
        <strain evidence="4">Male_cb2023</strain>
        <tissue evidence="4">Muscle</tissue>
    </source>
</reference>
<feature type="compositionally biased region" description="Polar residues" evidence="1">
    <location>
        <begin position="513"/>
        <end position="524"/>
    </location>
</feature>
<feature type="compositionally biased region" description="Polar residues" evidence="1">
    <location>
        <begin position="226"/>
        <end position="248"/>
    </location>
</feature>
<comment type="caution">
    <text evidence="4">The sequence shown here is derived from an EMBL/GenBank/DDBJ whole genome shotgun (WGS) entry which is preliminary data.</text>
</comment>
<evidence type="ECO:0008006" key="6">
    <source>
        <dbReference type="Google" id="ProtNLM"/>
    </source>
</evidence>
<protein>
    <recommendedName>
        <fullName evidence="6">Transposase Tc1-like domain-containing protein</fullName>
    </recommendedName>
</protein>
<evidence type="ECO:0000313" key="5">
    <source>
        <dbReference type="Proteomes" id="UP001274896"/>
    </source>
</evidence>
<dbReference type="InterPro" id="IPR009057">
    <property type="entry name" value="Homeodomain-like_sf"/>
</dbReference>
<feature type="compositionally biased region" description="Low complexity" evidence="1">
    <location>
        <begin position="368"/>
        <end position="405"/>
    </location>
</feature>
<organism evidence="4 5">
    <name type="scientific">Hemibagrus guttatus</name>
    <dbReference type="NCBI Taxonomy" id="175788"/>
    <lineage>
        <taxon>Eukaryota</taxon>
        <taxon>Metazoa</taxon>
        <taxon>Chordata</taxon>
        <taxon>Craniata</taxon>
        <taxon>Vertebrata</taxon>
        <taxon>Euteleostomi</taxon>
        <taxon>Actinopterygii</taxon>
        <taxon>Neopterygii</taxon>
        <taxon>Teleostei</taxon>
        <taxon>Ostariophysi</taxon>
        <taxon>Siluriformes</taxon>
        <taxon>Bagridae</taxon>
        <taxon>Hemibagrus</taxon>
    </lineage>
</organism>
<dbReference type="AlphaFoldDB" id="A0AAE0QT99"/>
<dbReference type="InterPro" id="IPR002492">
    <property type="entry name" value="Transposase_Tc1-like"/>
</dbReference>
<name>A0AAE0QT99_9TELE</name>
<feature type="compositionally biased region" description="Low complexity" evidence="1">
    <location>
        <begin position="606"/>
        <end position="617"/>
    </location>
</feature>
<dbReference type="EMBL" id="JAUCMX010000011">
    <property type="protein sequence ID" value="KAK3531515.1"/>
    <property type="molecule type" value="Genomic_DNA"/>
</dbReference>
<dbReference type="GO" id="GO:0005654">
    <property type="term" value="C:nucleoplasm"/>
    <property type="evidence" value="ECO:0007669"/>
    <property type="project" value="TreeGrafter"/>
</dbReference>
<dbReference type="InterPro" id="IPR057667">
    <property type="entry name" value="HTH_SB"/>
</dbReference>
<feature type="compositionally biased region" description="Basic and acidic residues" evidence="1">
    <location>
        <begin position="79"/>
        <end position="91"/>
    </location>
</feature>
<dbReference type="SUPFAM" id="SSF46689">
    <property type="entry name" value="Homeodomain-like"/>
    <property type="match status" value="1"/>
</dbReference>